<dbReference type="VEuPathDB" id="AmoebaDB:NAEGRDRAFT_80299"/>
<gene>
    <name evidence="2" type="ORF">NAEGRDRAFT_80299</name>
</gene>
<evidence type="ECO:0000313" key="2">
    <source>
        <dbReference type="EMBL" id="EFC42583.1"/>
    </source>
</evidence>
<dbReference type="InterPro" id="IPR052578">
    <property type="entry name" value="PI_Transfer_CRAL-TRIO"/>
</dbReference>
<feature type="domain" description="CRAL-TRIO" evidence="1">
    <location>
        <begin position="168"/>
        <end position="345"/>
    </location>
</feature>
<dbReference type="OrthoDB" id="1434354at2759"/>
<dbReference type="RefSeq" id="XP_002675327.1">
    <property type="nucleotide sequence ID" value="XM_002675281.1"/>
</dbReference>
<organism evidence="3">
    <name type="scientific">Naegleria gruberi</name>
    <name type="common">Amoeba</name>
    <dbReference type="NCBI Taxonomy" id="5762"/>
    <lineage>
        <taxon>Eukaryota</taxon>
        <taxon>Discoba</taxon>
        <taxon>Heterolobosea</taxon>
        <taxon>Tetramitia</taxon>
        <taxon>Eutetramitia</taxon>
        <taxon>Vahlkampfiidae</taxon>
        <taxon>Naegleria</taxon>
    </lineage>
</organism>
<dbReference type="KEGG" id="ngr:NAEGRDRAFT_80299"/>
<reference evidence="2 3" key="1">
    <citation type="journal article" date="2010" name="Cell">
        <title>The genome of Naegleria gruberi illuminates early eukaryotic versatility.</title>
        <authorList>
            <person name="Fritz-Laylin L.K."/>
            <person name="Prochnik S.E."/>
            <person name="Ginger M.L."/>
            <person name="Dacks J.B."/>
            <person name="Carpenter M.L."/>
            <person name="Field M.C."/>
            <person name="Kuo A."/>
            <person name="Paredez A."/>
            <person name="Chapman J."/>
            <person name="Pham J."/>
            <person name="Shu S."/>
            <person name="Neupane R."/>
            <person name="Cipriano M."/>
            <person name="Mancuso J."/>
            <person name="Tu H."/>
            <person name="Salamov A."/>
            <person name="Lindquist E."/>
            <person name="Shapiro H."/>
            <person name="Lucas S."/>
            <person name="Grigoriev I.V."/>
            <person name="Cande W.Z."/>
            <person name="Fulton C."/>
            <person name="Rokhsar D.S."/>
            <person name="Dawson S.C."/>
        </authorList>
    </citation>
    <scope>NUCLEOTIDE SEQUENCE [LARGE SCALE GENOMIC DNA]</scope>
    <source>
        <strain evidence="2 3">NEG-M</strain>
    </source>
</reference>
<accession>D2VKE1</accession>
<dbReference type="GeneID" id="8852222"/>
<dbReference type="eggNOG" id="KOG1470">
    <property type="taxonomic scope" value="Eukaryota"/>
</dbReference>
<dbReference type="CDD" id="cd00170">
    <property type="entry name" value="SEC14"/>
    <property type="match status" value="1"/>
</dbReference>
<sequence length="349" mass="40605">MSDTIKTNPDDTPLLKTLEGVDATNARKELTMEEVHRDWPHFFVYSSKTPLHHAKIKRDLKSEQEKLCFDKVEEYVLSDAFIKDVEKSCSDSFRTQQLSQRPLMRIDLASISNTEQEVVDDHGLIVDVFSLLRFCNARKFDLNNTKELLTETISFRLEKKPHLITKEQVQVEISKEKGVWCGYSKLNNPIIYISPQNHVTYDRDFDTTINFTLFMGEVGMKMIREYNQKYVLPLLSTQSAEDVLEKYVEQYVIVYDGRTIAMKNCDVAIIKEFLRISNYYAERLSSVVVYSPNWTYKIMLKMISPFVDKKTYDKIKVAYDVNEVDDLLEIENVPTQFGGKATVKFNEDS</sequence>
<proteinExistence type="predicted"/>
<dbReference type="Gene3D" id="3.40.525.10">
    <property type="entry name" value="CRAL-TRIO lipid binding domain"/>
    <property type="match status" value="1"/>
</dbReference>
<dbReference type="SMART" id="SM00516">
    <property type="entry name" value="SEC14"/>
    <property type="match status" value="1"/>
</dbReference>
<dbReference type="GO" id="GO:0008526">
    <property type="term" value="F:phosphatidylinositol transfer activity"/>
    <property type="evidence" value="ECO:0007669"/>
    <property type="project" value="TreeGrafter"/>
</dbReference>
<dbReference type="EMBL" id="GG738878">
    <property type="protein sequence ID" value="EFC42583.1"/>
    <property type="molecule type" value="Genomic_DNA"/>
</dbReference>
<dbReference type="InterPro" id="IPR001251">
    <property type="entry name" value="CRAL-TRIO_dom"/>
</dbReference>
<dbReference type="PANTHER" id="PTHR45824:SF29">
    <property type="entry name" value="GH16843P"/>
    <property type="match status" value="1"/>
</dbReference>
<name>D2VKE1_NAEGR</name>
<dbReference type="InterPro" id="IPR036273">
    <property type="entry name" value="CRAL/TRIO_N_dom_sf"/>
</dbReference>
<dbReference type="AlphaFoldDB" id="D2VKE1"/>
<evidence type="ECO:0000259" key="1">
    <source>
        <dbReference type="PROSITE" id="PS50191"/>
    </source>
</evidence>
<dbReference type="InParanoid" id="D2VKE1"/>
<dbReference type="PANTHER" id="PTHR45824">
    <property type="entry name" value="GH16843P"/>
    <property type="match status" value="1"/>
</dbReference>
<dbReference type="SUPFAM" id="SSF52087">
    <property type="entry name" value="CRAL/TRIO domain"/>
    <property type="match status" value="1"/>
</dbReference>
<protein>
    <submittedName>
        <fullName evidence="2">Predicted protein</fullName>
    </submittedName>
</protein>
<keyword evidence="3" id="KW-1185">Reference proteome</keyword>
<dbReference type="SUPFAM" id="SSF46938">
    <property type="entry name" value="CRAL/TRIO N-terminal domain"/>
    <property type="match status" value="1"/>
</dbReference>
<dbReference type="PROSITE" id="PS50191">
    <property type="entry name" value="CRAL_TRIO"/>
    <property type="match status" value="1"/>
</dbReference>
<dbReference type="Proteomes" id="UP000006671">
    <property type="component" value="Unassembled WGS sequence"/>
</dbReference>
<evidence type="ECO:0000313" key="3">
    <source>
        <dbReference type="Proteomes" id="UP000006671"/>
    </source>
</evidence>
<dbReference type="Pfam" id="PF00650">
    <property type="entry name" value="CRAL_TRIO"/>
    <property type="match status" value="1"/>
</dbReference>
<dbReference type="InterPro" id="IPR036865">
    <property type="entry name" value="CRAL-TRIO_dom_sf"/>
</dbReference>